<evidence type="ECO:0000256" key="4">
    <source>
        <dbReference type="ARBA" id="ARBA00023163"/>
    </source>
</evidence>
<dbReference type="GO" id="GO:0045893">
    <property type="term" value="P:positive regulation of DNA-templated transcription"/>
    <property type="evidence" value="ECO:0007669"/>
    <property type="project" value="UniProtKB-ARBA"/>
</dbReference>
<evidence type="ECO:0000313" key="7">
    <source>
        <dbReference type="EMBL" id="KAH7387101.1"/>
    </source>
</evidence>
<dbReference type="Gene3D" id="3.40.1810.10">
    <property type="entry name" value="Transcription factor, MADS-box"/>
    <property type="match status" value="1"/>
</dbReference>
<dbReference type="InterPro" id="IPR036879">
    <property type="entry name" value="TF_MADSbox_sf"/>
</dbReference>
<dbReference type="OrthoDB" id="1695579at2759"/>
<comment type="caution">
    <text evidence="7">The sequence shown here is derived from an EMBL/GenBank/DDBJ whole genome shotgun (WGS) entry which is preliminary data.</text>
</comment>
<keyword evidence="4" id="KW-0804">Transcription</keyword>
<dbReference type="EMBL" id="CM035421">
    <property type="protein sequence ID" value="KAH7387101.1"/>
    <property type="molecule type" value="Genomic_DNA"/>
</dbReference>
<feature type="domain" description="MADS-box" evidence="6">
    <location>
        <begin position="1"/>
        <end position="56"/>
    </location>
</feature>
<dbReference type="AlphaFoldDB" id="A0A8T2SWG0"/>
<sequence length="258" mass="29350">MGKSKILKDSNRRVTFNKRRLGLLKKAYEMSILCEVDIALILISQNGEMTCFEGPHCPTEEVVKSFANIPPNERTRSHVQKYIGIEEQLGNSMPRKIENEEFFETFKAFQEIVRDLYQSYMVRRSSLKYERAPNMGVCNNSSVEGMMDEIREKKIHLGAYDLSVPLSCLLSSDKDILTLELYVRKQLERIEIHKRQLLSLSHNEAGSWINAHLNNRGITTNTLSSELGVSQNVVTVGGVYLSCATQQFEDANGVLNIQ</sequence>
<dbReference type="PANTHER" id="PTHR11945:SF534">
    <property type="entry name" value="MYOCYTE-SPECIFIC ENHANCER FACTOR 2"/>
    <property type="match status" value="1"/>
</dbReference>
<dbReference type="GO" id="GO:0000978">
    <property type="term" value="F:RNA polymerase II cis-regulatory region sequence-specific DNA binding"/>
    <property type="evidence" value="ECO:0007669"/>
    <property type="project" value="TreeGrafter"/>
</dbReference>
<dbReference type="SMART" id="SM00432">
    <property type="entry name" value="MADS"/>
    <property type="match status" value="1"/>
</dbReference>
<comment type="subcellular location">
    <subcellularLocation>
        <location evidence="1">Nucleus</location>
    </subcellularLocation>
</comment>
<dbReference type="PROSITE" id="PS50066">
    <property type="entry name" value="MADS_BOX_2"/>
    <property type="match status" value="1"/>
</dbReference>
<dbReference type="PANTHER" id="PTHR11945">
    <property type="entry name" value="MADS BOX PROTEIN"/>
    <property type="match status" value="1"/>
</dbReference>
<dbReference type="GO" id="GO:0046983">
    <property type="term" value="F:protein dimerization activity"/>
    <property type="evidence" value="ECO:0007669"/>
    <property type="project" value="InterPro"/>
</dbReference>
<name>A0A8T2SWG0_CERRI</name>
<protein>
    <recommendedName>
        <fullName evidence="6">MADS-box domain-containing protein</fullName>
    </recommendedName>
</protein>
<dbReference type="Pfam" id="PF00319">
    <property type="entry name" value="SRF-TF"/>
    <property type="match status" value="1"/>
</dbReference>
<dbReference type="PRINTS" id="PR00404">
    <property type="entry name" value="MADSDOMAIN"/>
</dbReference>
<evidence type="ECO:0000256" key="3">
    <source>
        <dbReference type="ARBA" id="ARBA00023125"/>
    </source>
</evidence>
<dbReference type="InterPro" id="IPR002100">
    <property type="entry name" value="TF_MADSbox"/>
</dbReference>
<evidence type="ECO:0000259" key="6">
    <source>
        <dbReference type="PROSITE" id="PS50066"/>
    </source>
</evidence>
<organism evidence="7 8">
    <name type="scientific">Ceratopteris richardii</name>
    <name type="common">Triangle waterfern</name>
    <dbReference type="NCBI Taxonomy" id="49495"/>
    <lineage>
        <taxon>Eukaryota</taxon>
        <taxon>Viridiplantae</taxon>
        <taxon>Streptophyta</taxon>
        <taxon>Embryophyta</taxon>
        <taxon>Tracheophyta</taxon>
        <taxon>Polypodiopsida</taxon>
        <taxon>Polypodiidae</taxon>
        <taxon>Polypodiales</taxon>
        <taxon>Pteridineae</taxon>
        <taxon>Pteridaceae</taxon>
        <taxon>Parkerioideae</taxon>
        <taxon>Ceratopteris</taxon>
    </lineage>
</organism>
<reference evidence="7" key="1">
    <citation type="submission" date="2021-08" db="EMBL/GenBank/DDBJ databases">
        <title>WGS assembly of Ceratopteris richardii.</title>
        <authorList>
            <person name="Marchant D.B."/>
            <person name="Chen G."/>
            <person name="Jenkins J."/>
            <person name="Shu S."/>
            <person name="Leebens-Mack J."/>
            <person name="Grimwood J."/>
            <person name="Schmutz J."/>
            <person name="Soltis P."/>
            <person name="Soltis D."/>
            <person name="Chen Z.-H."/>
        </authorList>
    </citation>
    <scope>NUCLEOTIDE SEQUENCE</scope>
    <source>
        <strain evidence="7">Whitten #5841</strain>
        <tissue evidence="7">Leaf</tissue>
    </source>
</reference>
<dbReference type="Proteomes" id="UP000825935">
    <property type="component" value="Chromosome 16"/>
</dbReference>
<evidence type="ECO:0000256" key="1">
    <source>
        <dbReference type="ARBA" id="ARBA00004123"/>
    </source>
</evidence>
<dbReference type="SUPFAM" id="SSF55455">
    <property type="entry name" value="SRF-like"/>
    <property type="match status" value="1"/>
</dbReference>
<proteinExistence type="predicted"/>
<keyword evidence="8" id="KW-1185">Reference proteome</keyword>
<keyword evidence="2" id="KW-0805">Transcription regulation</keyword>
<evidence type="ECO:0000313" key="8">
    <source>
        <dbReference type="Proteomes" id="UP000825935"/>
    </source>
</evidence>
<dbReference type="GO" id="GO:0005634">
    <property type="term" value="C:nucleus"/>
    <property type="evidence" value="ECO:0007669"/>
    <property type="project" value="UniProtKB-SubCell"/>
</dbReference>
<keyword evidence="5" id="KW-0539">Nucleus</keyword>
<gene>
    <name evidence="7" type="ORF">KP509_16G005300</name>
</gene>
<keyword evidence="3" id="KW-0238">DNA-binding</keyword>
<evidence type="ECO:0000256" key="5">
    <source>
        <dbReference type="ARBA" id="ARBA00023242"/>
    </source>
</evidence>
<dbReference type="GO" id="GO:0000981">
    <property type="term" value="F:DNA-binding transcription factor activity, RNA polymerase II-specific"/>
    <property type="evidence" value="ECO:0007669"/>
    <property type="project" value="TreeGrafter"/>
</dbReference>
<accession>A0A8T2SWG0</accession>
<evidence type="ECO:0000256" key="2">
    <source>
        <dbReference type="ARBA" id="ARBA00023015"/>
    </source>
</evidence>